<name>A0A1H6R0T9_9FIRM</name>
<protein>
    <submittedName>
        <fullName evidence="6">3',5'-cyclic AMP phosphodiesterase CpdA</fullName>
    </submittedName>
</protein>
<dbReference type="Proteomes" id="UP000183028">
    <property type="component" value="Unassembled WGS sequence"/>
</dbReference>
<gene>
    <name evidence="6" type="ORF">SAMN04487834_100642</name>
</gene>
<evidence type="ECO:0000256" key="3">
    <source>
        <dbReference type="ARBA" id="ARBA00023004"/>
    </source>
</evidence>
<evidence type="ECO:0000256" key="4">
    <source>
        <dbReference type="ARBA" id="ARBA00025742"/>
    </source>
</evidence>
<dbReference type="GO" id="GO:0046872">
    <property type="term" value="F:metal ion binding"/>
    <property type="evidence" value="ECO:0007669"/>
    <property type="project" value="UniProtKB-KW"/>
</dbReference>
<dbReference type="PANTHER" id="PTHR42988">
    <property type="entry name" value="PHOSPHOHYDROLASE"/>
    <property type="match status" value="1"/>
</dbReference>
<dbReference type="AlphaFoldDB" id="A0A1H6R0T9"/>
<keyword evidence="1" id="KW-0479">Metal-binding</keyword>
<dbReference type="PANTHER" id="PTHR42988:SF2">
    <property type="entry name" value="CYCLIC NUCLEOTIDE PHOSPHODIESTERASE CBUA0032-RELATED"/>
    <property type="match status" value="1"/>
</dbReference>
<organism evidence="6 7">
    <name type="scientific">Sharpea azabuensis</name>
    <dbReference type="NCBI Taxonomy" id="322505"/>
    <lineage>
        <taxon>Bacteria</taxon>
        <taxon>Bacillati</taxon>
        <taxon>Bacillota</taxon>
        <taxon>Erysipelotrichia</taxon>
        <taxon>Erysipelotrichales</taxon>
        <taxon>Coprobacillaceae</taxon>
        <taxon>Sharpea</taxon>
    </lineage>
</organism>
<evidence type="ECO:0000256" key="1">
    <source>
        <dbReference type="ARBA" id="ARBA00022723"/>
    </source>
</evidence>
<dbReference type="Pfam" id="PF00149">
    <property type="entry name" value="Metallophos"/>
    <property type="match status" value="1"/>
</dbReference>
<reference evidence="7" key="1">
    <citation type="submission" date="2016-10" db="EMBL/GenBank/DDBJ databases">
        <authorList>
            <person name="Varghese N."/>
        </authorList>
    </citation>
    <scope>NUCLEOTIDE SEQUENCE [LARGE SCALE GENOMIC DNA]</scope>
    <source>
        <strain evidence="7">DSM 20406</strain>
    </source>
</reference>
<sequence length="483" mass="56347">MLDYAFANLFYNIVYSDNTVYERDLKMEYQDFIDFKNWLHVHDIAIPILDKMNETMFVYFKQAKTTKQMEHLLHLDFSTAFSDIKKQYAHKTHVVFIPGTHKSWPDFTLRRKDVVFIQLKDSFEPADILTCDPCDQMTSLALYIDECPGAYIFTSDQERFFPMRTADDIEKLNELLESDDLFDYDPGPYSYYIHLSDLHLGSSHKFQALEALYESLNKLYPHLKSHHELKFLISGDLMNTPSEKNMYQANDFMNVLKKHYRAKVSFVLGNHDMITIGLSMATRGKGKAIAYLLGEKIQVFEDDKLIVLKIDSNMSGNFARGAIGARQMAEIEYELSAIDHLEDYTIIAMLHHHVYPVVKSDFLKRKWNEHFIIGKLMDLSKALTDAKSFTTWLKDMHIRYVVHGHKHVPFFMQKNGTYIVSAGSATGSLKESESKYLSYNVLKYNYQTQSFTNCCIIYRDKKNAQRLKIETYLFDKENENEIG</sequence>
<dbReference type="InterPro" id="IPR004843">
    <property type="entry name" value="Calcineurin-like_PHP"/>
</dbReference>
<evidence type="ECO:0000313" key="7">
    <source>
        <dbReference type="Proteomes" id="UP000183028"/>
    </source>
</evidence>
<keyword evidence="2" id="KW-0378">Hydrolase</keyword>
<dbReference type="Gene3D" id="3.60.21.10">
    <property type="match status" value="1"/>
</dbReference>
<evidence type="ECO:0000256" key="2">
    <source>
        <dbReference type="ARBA" id="ARBA00022801"/>
    </source>
</evidence>
<evidence type="ECO:0000259" key="5">
    <source>
        <dbReference type="Pfam" id="PF00149"/>
    </source>
</evidence>
<feature type="domain" description="Calcineurin-like phosphoesterase" evidence="5">
    <location>
        <begin position="193"/>
        <end position="409"/>
    </location>
</feature>
<dbReference type="GO" id="GO:0016787">
    <property type="term" value="F:hydrolase activity"/>
    <property type="evidence" value="ECO:0007669"/>
    <property type="project" value="UniProtKB-KW"/>
</dbReference>
<dbReference type="STRING" id="322505.SAMN04487836_10970"/>
<dbReference type="EMBL" id="FNYK01000006">
    <property type="protein sequence ID" value="SEI49451.1"/>
    <property type="molecule type" value="Genomic_DNA"/>
</dbReference>
<keyword evidence="3" id="KW-0408">Iron</keyword>
<dbReference type="RefSeq" id="WP_074731314.1">
    <property type="nucleotide sequence ID" value="NZ_FNYK01000006.1"/>
</dbReference>
<dbReference type="SUPFAM" id="SSF56300">
    <property type="entry name" value="Metallo-dependent phosphatases"/>
    <property type="match status" value="1"/>
</dbReference>
<dbReference type="InterPro" id="IPR050884">
    <property type="entry name" value="CNP_phosphodiesterase-III"/>
</dbReference>
<dbReference type="InterPro" id="IPR029052">
    <property type="entry name" value="Metallo-depent_PP-like"/>
</dbReference>
<comment type="similarity">
    <text evidence="4">Belongs to the cyclic nucleotide phosphodiesterase class-III family.</text>
</comment>
<dbReference type="eggNOG" id="COG1409">
    <property type="taxonomic scope" value="Bacteria"/>
</dbReference>
<proteinExistence type="inferred from homology"/>
<keyword evidence="7" id="KW-1185">Reference proteome</keyword>
<dbReference type="OrthoDB" id="9800565at2"/>
<evidence type="ECO:0000313" key="6">
    <source>
        <dbReference type="EMBL" id="SEI49451.1"/>
    </source>
</evidence>
<accession>A0A1H6R0T9</accession>